<organism evidence="3 4">
    <name type="scientific">Hypholoma sublateritium (strain FD-334 SS-4)</name>
    <dbReference type="NCBI Taxonomy" id="945553"/>
    <lineage>
        <taxon>Eukaryota</taxon>
        <taxon>Fungi</taxon>
        <taxon>Dikarya</taxon>
        <taxon>Basidiomycota</taxon>
        <taxon>Agaricomycotina</taxon>
        <taxon>Agaricomycetes</taxon>
        <taxon>Agaricomycetidae</taxon>
        <taxon>Agaricales</taxon>
        <taxon>Agaricineae</taxon>
        <taxon>Strophariaceae</taxon>
        <taxon>Hypholoma</taxon>
    </lineage>
</organism>
<keyword evidence="4" id="KW-1185">Reference proteome</keyword>
<sequence length="284" mass="29052">MVRLSATCIGLLSAAASAHALTLNVTSLLPEDSIVQNTTAALAPWKEVCQALSADPSNPLCQTFASIAENSLKDTENPCARQDAADALIFASNFGNATLITLAQIFVQQPANSVRGFANPFCQRAPLSSQLIGLYPCQFASSVDQTDGDPGALPLGVTDPVSPPGSCLVHPAGPIEDGTQLVDVIDLSEIPGTVSQSSPVSESPAPTSSVSVPPSTASDAPSSNEGAVIIADTTMQPRAPSSTSDTGESSVLALMSADIVALNKLLTPSATAASPRMVKKRRAL</sequence>
<dbReference type="Proteomes" id="UP000054270">
    <property type="component" value="Unassembled WGS sequence"/>
</dbReference>
<evidence type="ECO:0000313" key="4">
    <source>
        <dbReference type="Proteomes" id="UP000054270"/>
    </source>
</evidence>
<dbReference type="EMBL" id="KN817542">
    <property type="protein sequence ID" value="KJA23610.1"/>
    <property type="molecule type" value="Genomic_DNA"/>
</dbReference>
<keyword evidence="2" id="KW-0732">Signal</keyword>
<feature type="compositionally biased region" description="Low complexity" evidence="1">
    <location>
        <begin position="197"/>
        <end position="223"/>
    </location>
</feature>
<evidence type="ECO:0000256" key="2">
    <source>
        <dbReference type="SAM" id="SignalP"/>
    </source>
</evidence>
<accession>A0A0D2PVQ6</accession>
<gene>
    <name evidence="3" type="ORF">HYPSUDRAFT_39795</name>
</gene>
<feature type="chain" id="PRO_5002249266" evidence="2">
    <location>
        <begin position="21"/>
        <end position="284"/>
    </location>
</feature>
<name>A0A0D2PVQ6_HYPSF</name>
<dbReference type="AlphaFoldDB" id="A0A0D2PVQ6"/>
<evidence type="ECO:0000256" key="1">
    <source>
        <dbReference type="SAM" id="MobiDB-lite"/>
    </source>
</evidence>
<protein>
    <submittedName>
        <fullName evidence="3">Uncharacterized protein</fullName>
    </submittedName>
</protein>
<feature type="signal peptide" evidence="2">
    <location>
        <begin position="1"/>
        <end position="20"/>
    </location>
</feature>
<reference evidence="4" key="1">
    <citation type="submission" date="2014-04" db="EMBL/GenBank/DDBJ databases">
        <title>Evolutionary Origins and Diversification of the Mycorrhizal Mutualists.</title>
        <authorList>
            <consortium name="DOE Joint Genome Institute"/>
            <consortium name="Mycorrhizal Genomics Consortium"/>
            <person name="Kohler A."/>
            <person name="Kuo A."/>
            <person name="Nagy L.G."/>
            <person name="Floudas D."/>
            <person name="Copeland A."/>
            <person name="Barry K.W."/>
            <person name="Cichocki N."/>
            <person name="Veneault-Fourrey C."/>
            <person name="LaButti K."/>
            <person name="Lindquist E.A."/>
            <person name="Lipzen A."/>
            <person name="Lundell T."/>
            <person name="Morin E."/>
            <person name="Murat C."/>
            <person name="Riley R."/>
            <person name="Ohm R."/>
            <person name="Sun H."/>
            <person name="Tunlid A."/>
            <person name="Henrissat B."/>
            <person name="Grigoriev I.V."/>
            <person name="Hibbett D.S."/>
            <person name="Martin F."/>
        </authorList>
    </citation>
    <scope>NUCLEOTIDE SEQUENCE [LARGE SCALE GENOMIC DNA]</scope>
    <source>
        <strain evidence="4">FD-334 SS-4</strain>
    </source>
</reference>
<proteinExistence type="predicted"/>
<dbReference type="OrthoDB" id="2362516at2759"/>
<feature type="region of interest" description="Disordered" evidence="1">
    <location>
        <begin position="192"/>
        <end position="223"/>
    </location>
</feature>
<evidence type="ECO:0000313" key="3">
    <source>
        <dbReference type="EMBL" id="KJA23610.1"/>
    </source>
</evidence>
<dbReference type="STRING" id="945553.A0A0D2PVQ6"/>